<protein>
    <recommendedName>
        <fullName evidence="5">DNA helicase</fullName>
    </recommendedName>
</protein>
<evidence type="ECO:0000259" key="2">
    <source>
        <dbReference type="Pfam" id="PF17207"/>
    </source>
</evidence>
<accession>A0AAW1XJU0</accession>
<evidence type="ECO:0000313" key="3">
    <source>
        <dbReference type="EMBL" id="KAK9936744.1"/>
    </source>
</evidence>
<evidence type="ECO:0000313" key="4">
    <source>
        <dbReference type="Proteomes" id="UP001457282"/>
    </source>
</evidence>
<dbReference type="GO" id="GO:0005634">
    <property type="term" value="C:nucleus"/>
    <property type="evidence" value="ECO:0007669"/>
    <property type="project" value="TreeGrafter"/>
</dbReference>
<feature type="domain" description="MCM OB" evidence="2">
    <location>
        <begin position="177"/>
        <end position="215"/>
    </location>
</feature>
<dbReference type="AlphaFoldDB" id="A0AAW1XJU0"/>
<dbReference type="GO" id="GO:0042555">
    <property type="term" value="C:MCM complex"/>
    <property type="evidence" value="ECO:0007669"/>
    <property type="project" value="TreeGrafter"/>
</dbReference>
<feature type="domain" description="MCM N-terminal" evidence="1">
    <location>
        <begin position="16"/>
        <end position="93"/>
    </location>
</feature>
<dbReference type="EMBL" id="JBEDUW010000003">
    <property type="protein sequence ID" value="KAK9936744.1"/>
    <property type="molecule type" value="Genomic_DNA"/>
</dbReference>
<dbReference type="PANTHER" id="PTHR11630">
    <property type="entry name" value="DNA REPLICATION LICENSING FACTOR MCM FAMILY MEMBER"/>
    <property type="match status" value="1"/>
</dbReference>
<dbReference type="InterPro" id="IPR027925">
    <property type="entry name" value="MCM_N"/>
</dbReference>
<dbReference type="PANTHER" id="PTHR11630:SF46">
    <property type="entry name" value="DNA REPLICATION LICENSING FACTOR MCM3-RELATED"/>
    <property type="match status" value="1"/>
</dbReference>
<dbReference type="GO" id="GO:0000727">
    <property type="term" value="P:double-strand break repair via break-induced replication"/>
    <property type="evidence" value="ECO:0007669"/>
    <property type="project" value="TreeGrafter"/>
</dbReference>
<dbReference type="GO" id="GO:1902975">
    <property type="term" value="P:mitotic DNA replication initiation"/>
    <property type="evidence" value="ECO:0007669"/>
    <property type="project" value="TreeGrafter"/>
</dbReference>
<dbReference type="GO" id="GO:0017116">
    <property type="term" value="F:single-stranded DNA helicase activity"/>
    <property type="evidence" value="ECO:0007669"/>
    <property type="project" value="TreeGrafter"/>
</dbReference>
<dbReference type="SUPFAM" id="SSF50249">
    <property type="entry name" value="Nucleic acid-binding proteins"/>
    <property type="match status" value="2"/>
</dbReference>
<dbReference type="InterPro" id="IPR033762">
    <property type="entry name" value="MCM_OB"/>
</dbReference>
<dbReference type="Pfam" id="PF14551">
    <property type="entry name" value="MCM_N"/>
    <property type="match status" value="1"/>
</dbReference>
<dbReference type="InterPro" id="IPR012340">
    <property type="entry name" value="NA-bd_OB-fold"/>
</dbReference>
<dbReference type="GO" id="GO:0005524">
    <property type="term" value="F:ATP binding"/>
    <property type="evidence" value="ECO:0007669"/>
    <property type="project" value="InterPro"/>
</dbReference>
<name>A0AAW1XJU0_RUBAR</name>
<dbReference type="GO" id="GO:0006271">
    <property type="term" value="P:DNA strand elongation involved in DNA replication"/>
    <property type="evidence" value="ECO:0007669"/>
    <property type="project" value="TreeGrafter"/>
</dbReference>
<dbReference type="Gene3D" id="3.30.1640.10">
    <property type="entry name" value="mini-chromosome maintenance (MCM) complex, chain A, domain 1"/>
    <property type="match status" value="1"/>
</dbReference>
<keyword evidence="4" id="KW-1185">Reference proteome</keyword>
<dbReference type="InterPro" id="IPR031327">
    <property type="entry name" value="MCM"/>
</dbReference>
<comment type="caution">
    <text evidence="3">The sequence shown here is derived from an EMBL/GenBank/DDBJ whole genome shotgun (WGS) entry which is preliminary data.</text>
</comment>
<dbReference type="Proteomes" id="UP001457282">
    <property type="component" value="Unassembled WGS sequence"/>
</dbReference>
<evidence type="ECO:0008006" key="5">
    <source>
        <dbReference type="Google" id="ProtNLM"/>
    </source>
</evidence>
<evidence type="ECO:0000259" key="1">
    <source>
        <dbReference type="Pfam" id="PF14551"/>
    </source>
</evidence>
<gene>
    <name evidence="3" type="ORF">M0R45_013570</name>
</gene>
<dbReference type="GO" id="GO:0003697">
    <property type="term" value="F:single-stranded DNA binding"/>
    <property type="evidence" value="ECO:0007669"/>
    <property type="project" value="TreeGrafter"/>
</dbReference>
<dbReference type="Gene3D" id="2.40.50.140">
    <property type="entry name" value="Nucleic acid-binding proteins"/>
    <property type="match status" value="1"/>
</dbReference>
<sequence length="282" mass="31119">MDISEEVRAAHRRELTTFLEDGTYMEDIKAVINRKDRRLIVNISDLHSYGDIGNRILRNPSDYMQAFNDAATEVASKIDPKYLKPGDQLLVGFNGPFVSRGVTPRDLLSSTLDPWFPSEALSPNVLLSGQKLLKVFISALQLETLPLVNTETLHLTWVCLQEQFIPPGMTMAIYYAENSAPGQLPRTVDVIVEDDLVDKCKPGDRVAVVGIYKALPGKSKGSVNGVFRTVLIANNVSQLNKEAQSPQYSAEDLTNIKKIAERDDAFDLLGNSLAPSIYGHSG</sequence>
<dbReference type="Pfam" id="PF17207">
    <property type="entry name" value="MCM_OB"/>
    <property type="match status" value="1"/>
</dbReference>
<proteinExistence type="predicted"/>
<organism evidence="3 4">
    <name type="scientific">Rubus argutus</name>
    <name type="common">Southern blackberry</name>
    <dbReference type="NCBI Taxonomy" id="59490"/>
    <lineage>
        <taxon>Eukaryota</taxon>
        <taxon>Viridiplantae</taxon>
        <taxon>Streptophyta</taxon>
        <taxon>Embryophyta</taxon>
        <taxon>Tracheophyta</taxon>
        <taxon>Spermatophyta</taxon>
        <taxon>Magnoliopsida</taxon>
        <taxon>eudicotyledons</taxon>
        <taxon>Gunneridae</taxon>
        <taxon>Pentapetalae</taxon>
        <taxon>rosids</taxon>
        <taxon>fabids</taxon>
        <taxon>Rosales</taxon>
        <taxon>Rosaceae</taxon>
        <taxon>Rosoideae</taxon>
        <taxon>Rosoideae incertae sedis</taxon>
        <taxon>Rubus</taxon>
    </lineage>
</organism>
<reference evidence="3 4" key="1">
    <citation type="journal article" date="2023" name="G3 (Bethesda)">
        <title>A chromosome-length genome assembly and annotation of blackberry (Rubus argutus, cv. 'Hillquist').</title>
        <authorList>
            <person name="Bruna T."/>
            <person name="Aryal R."/>
            <person name="Dudchenko O."/>
            <person name="Sargent D.J."/>
            <person name="Mead D."/>
            <person name="Buti M."/>
            <person name="Cavallini A."/>
            <person name="Hytonen T."/>
            <person name="Andres J."/>
            <person name="Pham M."/>
            <person name="Weisz D."/>
            <person name="Mascagni F."/>
            <person name="Usai G."/>
            <person name="Natali L."/>
            <person name="Bassil N."/>
            <person name="Fernandez G.E."/>
            <person name="Lomsadze A."/>
            <person name="Armour M."/>
            <person name="Olukolu B."/>
            <person name="Poorten T."/>
            <person name="Britton C."/>
            <person name="Davik J."/>
            <person name="Ashrafi H."/>
            <person name="Aiden E.L."/>
            <person name="Borodovsky M."/>
            <person name="Worthington M."/>
        </authorList>
    </citation>
    <scope>NUCLEOTIDE SEQUENCE [LARGE SCALE GENOMIC DNA]</scope>
    <source>
        <strain evidence="3">PI 553951</strain>
    </source>
</reference>